<name>A0A378NW57_9FIRM</name>
<dbReference type="GO" id="GO:0016836">
    <property type="term" value="F:hydro-lyase activity"/>
    <property type="evidence" value="ECO:0007669"/>
    <property type="project" value="UniProtKB-UniRule"/>
</dbReference>
<keyword evidence="3 4" id="KW-0456">Lyase</keyword>
<proteinExistence type="inferred from homology"/>
<accession>A0A378NW57</accession>
<gene>
    <name evidence="4" type="primary">mqnA</name>
    <name evidence="5" type="ORF">NCTC10571_00322</name>
</gene>
<dbReference type="Proteomes" id="UP000255234">
    <property type="component" value="Unassembled WGS sequence"/>
</dbReference>
<dbReference type="InterPro" id="IPR003773">
    <property type="entry name" value="Menaquinone_biosynth"/>
</dbReference>
<evidence type="ECO:0000313" key="5">
    <source>
        <dbReference type="EMBL" id="STY70208.1"/>
    </source>
</evidence>
<dbReference type="UniPathway" id="UPA00079"/>
<comment type="function">
    <text evidence="4">Catalyzes the dehydration of chorismate into 3-[(1-carboxyvinyl)oxy]benzoate, a step in the biosynthesis of menaquinone (MK, vitamin K2).</text>
</comment>
<comment type="similarity">
    <text evidence="4">Belongs to the MqnA/MqnD family. MqnA subfamily.</text>
</comment>
<dbReference type="PANTHER" id="PTHR37690">
    <property type="entry name" value="CHORISMATE DEHYDRATASE"/>
    <property type="match status" value="1"/>
</dbReference>
<protein>
    <recommendedName>
        <fullName evidence="4">Chorismate dehydratase</fullName>
        <ecNumber evidence="4">4.2.1.151</ecNumber>
    </recommendedName>
    <alternativeName>
        <fullName evidence="4">Menaquinone biosynthetic enzyme MqnA</fullName>
    </alternativeName>
</protein>
<dbReference type="SUPFAM" id="SSF53850">
    <property type="entry name" value="Periplasmic binding protein-like II"/>
    <property type="match status" value="1"/>
</dbReference>
<dbReference type="EC" id="4.2.1.151" evidence="4"/>
<comment type="catalytic activity">
    <reaction evidence="4">
        <text>chorismate = 3-[(1-carboxyvinyl)-oxy]benzoate + H2O</text>
        <dbReference type="Rhea" id="RHEA:40051"/>
        <dbReference type="ChEBI" id="CHEBI:15377"/>
        <dbReference type="ChEBI" id="CHEBI:29748"/>
        <dbReference type="ChEBI" id="CHEBI:76981"/>
        <dbReference type="EC" id="4.2.1.151"/>
    </reaction>
</comment>
<evidence type="ECO:0000256" key="1">
    <source>
        <dbReference type="ARBA" id="ARBA00004863"/>
    </source>
</evidence>
<dbReference type="HAMAP" id="MF_00995">
    <property type="entry name" value="MqnA"/>
    <property type="match status" value="1"/>
</dbReference>
<dbReference type="Pfam" id="PF02621">
    <property type="entry name" value="VitK2_biosynth"/>
    <property type="match status" value="1"/>
</dbReference>
<dbReference type="Gene3D" id="3.40.190.10">
    <property type="entry name" value="Periplasmic binding protein-like II"/>
    <property type="match status" value="2"/>
</dbReference>
<dbReference type="RefSeq" id="WP_115150934.1">
    <property type="nucleotide sequence ID" value="NZ_UGPP01000001.1"/>
</dbReference>
<evidence type="ECO:0000256" key="4">
    <source>
        <dbReference type="HAMAP-Rule" id="MF_00995"/>
    </source>
</evidence>
<evidence type="ECO:0000256" key="3">
    <source>
        <dbReference type="ARBA" id="ARBA00023239"/>
    </source>
</evidence>
<evidence type="ECO:0000313" key="6">
    <source>
        <dbReference type="Proteomes" id="UP000255234"/>
    </source>
</evidence>
<keyword evidence="2 4" id="KW-0474">Menaquinone biosynthesis</keyword>
<dbReference type="GO" id="GO:0009234">
    <property type="term" value="P:menaquinone biosynthetic process"/>
    <property type="evidence" value="ECO:0007669"/>
    <property type="project" value="UniProtKB-UniRule"/>
</dbReference>
<dbReference type="CDD" id="cd13634">
    <property type="entry name" value="PBP2_Sco4506"/>
    <property type="match status" value="1"/>
</dbReference>
<reference evidence="5 6" key="1">
    <citation type="submission" date="2018-06" db="EMBL/GenBank/DDBJ databases">
        <authorList>
            <consortium name="Pathogen Informatics"/>
            <person name="Doyle S."/>
        </authorList>
    </citation>
    <scope>NUCLEOTIDE SEQUENCE [LARGE SCALE GENOMIC DNA]</scope>
    <source>
        <strain evidence="5 6">NCTC10571</strain>
    </source>
</reference>
<dbReference type="EMBL" id="UGPP01000001">
    <property type="protein sequence ID" value="STY70208.1"/>
    <property type="molecule type" value="Genomic_DNA"/>
</dbReference>
<organism evidence="5 6">
    <name type="scientific">Megamonas hypermegale</name>
    <dbReference type="NCBI Taxonomy" id="158847"/>
    <lineage>
        <taxon>Bacteria</taxon>
        <taxon>Bacillati</taxon>
        <taxon>Bacillota</taxon>
        <taxon>Negativicutes</taxon>
        <taxon>Selenomonadales</taxon>
        <taxon>Selenomonadaceae</taxon>
        <taxon>Megamonas</taxon>
    </lineage>
</organism>
<comment type="pathway">
    <text evidence="1 4">Quinol/quinone metabolism; menaquinone biosynthesis.</text>
</comment>
<dbReference type="AlphaFoldDB" id="A0A378NW57"/>
<dbReference type="InterPro" id="IPR030868">
    <property type="entry name" value="MqnA"/>
</dbReference>
<sequence>MLKPNVGHINYLNCLPLTYTFTKNPSDKFNLFKDVPANLNQAITQDKLDISPVSSIIYARNFDKLMILPDISIMADGPVQSIILVSKKPIHEITTDKILLTSQSATSHCLLKIIMNKRYHATPDYSIAKVSPQNPFSDENATASLFIGDDALFLKYHQNKNLYYYDIGQQWKEFTNLCMVYAVWVVRKDFAQENPQKTSIIQQYIKNGFANGFTNLHQAIKEIATDKPFSFTQLDEYLHIIQWKLQEEQLKALSLFYQYAFELNLIDALPQLNIFNPNTKN</sequence>
<evidence type="ECO:0000256" key="2">
    <source>
        <dbReference type="ARBA" id="ARBA00022428"/>
    </source>
</evidence>
<dbReference type="PANTHER" id="PTHR37690:SF1">
    <property type="entry name" value="CHORISMATE DEHYDRATASE"/>
    <property type="match status" value="1"/>
</dbReference>